<name>A0A401JFM8_9PROT</name>
<sequence length="137" mass="15887">MDHTALIQTFEQVDGQIVDLERILNERGSLPLPETVEHAMALTKQLIIAYIADVGEKTLPDQADDLLDVFKALVKSDPSWNTIRDNCRELVYYHNCIAMERLDALPQNPEKMAVRTLRHLYLFMKTRCMREDRLEMA</sequence>
<organism evidence="1 2">
    <name type="scientific">Sulfuriferula multivorans</name>
    <dbReference type="NCBI Taxonomy" id="1559896"/>
    <lineage>
        <taxon>Bacteria</taxon>
        <taxon>Pseudomonadati</taxon>
        <taxon>Pseudomonadota</taxon>
        <taxon>Betaproteobacteria</taxon>
        <taxon>Nitrosomonadales</taxon>
        <taxon>Sulfuricellaceae</taxon>
        <taxon>Sulfuriferula</taxon>
    </lineage>
</organism>
<reference evidence="1 2" key="1">
    <citation type="journal article" date="2019" name="Front. Microbiol.">
        <title>Genomes of Neutrophilic Sulfur-Oxidizing Chemolithoautotrophs Representing 9 Proteobacterial Species From 8 Genera.</title>
        <authorList>
            <person name="Watanabe T."/>
            <person name="Kojima H."/>
            <person name="Umezawa K."/>
            <person name="Hori C."/>
            <person name="Takasuka T.E."/>
            <person name="Kato Y."/>
            <person name="Fukui M."/>
        </authorList>
    </citation>
    <scope>NUCLEOTIDE SEQUENCE [LARGE SCALE GENOMIC DNA]</scope>
    <source>
        <strain evidence="1 2">TTN</strain>
    </source>
</reference>
<accession>A0A401JFM8</accession>
<dbReference type="Proteomes" id="UP000286806">
    <property type="component" value="Unassembled WGS sequence"/>
</dbReference>
<dbReference type="OrthoDB" id="8561164at2"/>
<keyword evidence="2" id="KW-1185">Reference proteome</keyword>
<dbReference type="RefSeq" id="WP_124705190.1">
    <property type="nucleotide sequence ID" value="NZ_BGOW01000019.1"/>
</dbReference>
<protein>
    <submittedName>
        <fullName evidence="1">Uncharacterized protein</fullName>
    </submittedName>
</protein>
<proteinExistence type="predicted"/>
<comment type="caution">
    <text evidence="1">The sequence shown here is derived from an EMBL/GenBank/DDBJ whole genome shotgun (WGS) entry which is preliminary data.</text>
</comment>
<evidence type="ECO:0000313" key="1">
    <source>
        <dbReference type="EMBL" id="GBL46403.1"/>
    </source>
</evidence>
<dbReference type="AlphaFoldDB" id="A0A401JFM8"/>
<dbReference type="EMBL" id="BGOW01000019">
    <property type="protein sequence ID" value="GBL46403.1"/>
    <property type="molecule type" value="Genomic_DNA"/>
</dbReference>
<gene>
    <name evidence="1" type="ORF">SFMTTN_2216</name>
</gene>
<evidence type="ECO:0000313" key="2">
    <source>
        <dbReference type="Proteomes" id="UP000286806"/>
    </source>
</evidence>